<protein>
    <recommendedName>
        <fullName evidence="1">DUF6199 domain-containing protein</fullName>
    </recommendedName>
</protein>
<accession>A0ABP5GX90</accession>
<feature type="domain" description="DUF6199" evidence="1">
    <location>
        <begin position="10"/>
        <end position="68"/>
    </location>
</feature>
<evidence type="ECO:0000259" key="1">
    <source>
        <dbReference type="Pfam" id="PF19701"/>
    </source>
</evidence>
<dbReference type="Pfam" id="PF19701">
    <property type="entry name" value="DUF6199"/>
    <property type="match status" value="1"/>
</dbReference>
<reference evidence="3" key="1">
    <citation type="journal article" date="2019" name="Int. J. Syst. Evol. Microbiol.">
        <title>The Global Catalogue of Microorganisms (GCM) 10K type strain sequencing project: providing services to taxonomists for standard genome sequencing and annotation.</title>
        <authorList>
            <consortium name="The Broad Institute Genomics Platform"/>
            <consortium name="The Broad Institute Genome Sequencing Center for Infectious Disease"/>
            <person name="Wu L."/>
            <person name="Ma J."/>
        </authorList>
    </citation>
    <scope>NUCLEOTIDE SEQUENCE [LARGE SCALE GENOMIC DNA]</scope>
    <source>
        <strain evidence="3">JCM 14549</strain>
    </source>
</reference>
<sequence length="190" mass="20483">MNVALVGLMVFLAVLFALLAWIGPRRIYWAFGAWAHRDPRANEPSDAAYAVRRFGYFAMSAASVAAAIGIAQWQGLFTPEVVRVRVAVEEAAERMADAFVTGAESTDAKAGRFNSQVRSALLRASPPNLELVATHVSGERYTVTTKAGKHPFCLLVRTTPQYLHLPGPESGTITTSYPKLSASVREGACG</sequence>
<organism evidence="2 3">
    <name type="scientific">Streptomyces cheonanensis</name>
    <dbReference type="NCBI Taxonomy" id="312720"/>
    <lineage>
        <taxon>Bacteria</taxon>
        <taxon>Bacillati</taxon>
        <taxon>Actinomycetota</taxon>
        <taxon>Actinomycetes</taxon>
        <taxon>Kitasatosporales</taxon>
        <taxon>Streptomycetaceae</taxon>
        <taxon>Streptomyces</taxon>
    </lineage>
</organism>
<proteinExistence type="predicted"/>
<dbReference type="InterPro" id="IPR045679">
    <property type="entry name" value="DUF6199"/>
</dbReference>
<dbReference type="RefSeq" id="WP_019433957.1">
    <property type="nucleotide sequence ID" value="NZ_BAAANQ010000008.1"/>
</dbReference>
<evidence type="ECO:0000313" key="3">
    <source>
        <dbReference type="Proteomes" id="UP001403094"/>
    </source>
</evidence>
<gene>
    <name evidence="2" type="ORF">GCM10009757_39270</name>
</gene>
<comment type="caution">
    <text evidence="2">The sequence shown here is derived from an EMBL/GenBank/DDBJ whole genome shotgun (WGS) entry which is preliminary data.</text>
</comment>
<keyword evidence="3" id="KW-1185">Reference proteome</keyword>
<dbReference type="Proteomes" id="UP001403094">
    <property type="component" value="Unassembled WGS sequence"/>
</dbReference>
<dbReference type="EMBL" id="BAAANQ010000008">
    <property type="protein sequence ID" value="GAA2058829.1"/>
    <property type="molecule type" value="Genomic_DNA"/>
</dbReference>
<evidence type="ECO:0000313" key="2">
    <source>
        <dbReference type="EMBL" id="GAA2058829.1"/>
    </source>
</evidence>
<name>A0ABP5GX90_9ACTN</name>